<evidence type="ECO:0000313" key="2">
    <source>
        <dbReference type="Proteomes" id="UP000265419"/>
    </source>
</evidence>
<dbReference type="Proteomes" id="UP000265419">
    <property type="component" value="Unassembled WGS sequence"/>
</dbReference>
<sequence>MLSVAEAAGTPAVEGTRALHRLHAAEAAASNATQRVIGAPEDESLDIKTALEELAAAQVETGFALKELLEKILLPAANPQRRRGLRGLFGSTPAPERGTELMRAHLDGGAPHHAAADFVSPRLNRDAAWDGVDLLWPHLERWWAGVLARRH</sequence>
<gene>
    <name evidence="1" type="ORF">DWB68_14635</name>
</gene>
<reference evidence="1 2" key="1">
    <citation type="submission" date="2018-07" db="EMBL/GenBank/DDBJ databases">
        <title>Arthrobacter sp. nov., isolated from raw cow's milk with high bacterial count.</title>
        <authorList>
            <person name="Hahne J."/>
            <person name="Isele D."/>
            <person name="Lipski A."/>
        </authorList>
    </citation>
    <scope>NUCLEOTIDE SEQUENCE [LARGE SCALE GENOMIC DNA]</scope>
    <source>
        <strain evidence="1 2">JZ R-35</strain>
    </source>
</reference>
<name>A0A399JEV3_9MICC</name>
<proteinExistence type="predicted"/>
<organism evidence="1 2">
    <name type="scientific">Galactobacter valiniphilus</name>
    <dbReference type="NCBI Taxonomy" id="2676122"/>
    <lineage>
        <taxon>Bacteria</taxon>
        <taxon>Bacillati</taxon>
        <taxon>Actinomycetota</taxon>
        <taxon>Actinomycetes</taxon>
        <taxon>Micrococcales</taxon>
        <taxon>Micrococcaceae</taxon>
        <taxon>Galactobacter</taxon>
    </lineage>
</organism>
<dbReference type="AlphaFoldDB" id="A0A399JEV3"/>
<keyword evidence="2" id="KW-1185">Reference proteome</keyword>
<protein>
    <submittedName>
        <fullName evidence="1">Uncharacterized protein</fullName>
    </submittedName>
</protein>
<dbReference type="EMBL" id="QQXK01000038">
    <property type="protein sequence ID" value="RII41076.1"/>
    <property type="molecule type" value="Genomic_DNA"/>
</dbReference>
<accession>A0A399JEV3</accession>
<comment type="caution">
    <text evidence="1">The sequence shown here is derived from an EMBL/GenBank/DDBJ whole genome shotgun (WGS) entry which is preliminary data.</text>
</comment>
<evidence type="ECO:0000313" key="1">
    <source>
        <dbReference type="EMBL" id="RII41076.1"/>
    </source>
</evidence>